<evidence type="ECO:0000256" key="1">
    <source>
        <dbReference type="ARBA" id="ARBA00004141"/>
    </source>
</evidence>
<feature type="transmembrane region" description="Helical" evidence="5">
    <location>
        <begin position="96"/>
        <end position="114"/>
    </location>
</feature>
<protein>
    <recommendedName>
        <fullName evidence="5">Probable membrane transporter protein</fullName>
    </recommendedName>
</protein>
<keyword evidence="5" id="KW-1003">Cell membrane</keyword>
<sequence>MIVLSVTGLLVGLLVGLTGVGGILIPPALILLSGLEPHEAMGTALASFLPLGLAGTYMYRRLGHVEWSKAMPYMLGGLAALPGAMINARINASPLVVLLASIILFAGLCVFRPPRAGGSVFWQGRAGFFCIGAATAFLAGMTGAGGPVLSIPWMIAAGVAPMTAVGLAMPYQVVTALFGTVGNIQSGYVDFVLLPALCIFETAGFAFGVALARRTPTVLLRNLIGGVCCLLGLLLLVRELSG</sequence>
<proteinExistence type="inferred from homology"/>
<dbReference type="OrthoDB" id="3628926at2"/>
<gene>
    <name evidence="6" type="ORF">DDIC_11410</name>
</gene>
<evidence type="ECO:0000256" key="4">
    <source>
        <dbReference type="ARBA" id="ARBA00023136"/>
    </source>
</evidence>
<dbReference type="Proteomes" id="UP000297065">
    <property type="component" value="Chromosome"/>
</dbReference>
<evidence type="ECO:0000313" key="6">
    <source>
        <dbReference type="EMBL" id="QCC86469.1"/>
    </source>
</evidence>
<dbReference type="InterPro" id="IPR002781">
    <property type="entry name" value="TM_pro_TauE-like"/>
</dbReference>
<dbReference type="PANTHER" id="PTHR43701:SF2">
    <property type="entry name" value="MEMBRANE TRANSPORTER PROTEIN YJNA-RELATED"/>
    <property type="match status" value="1"/>
</dbReference>
<dbReference type="InterPro" id="IPR051598">
    <property type="entry name" value="TSUP/Inactive_protease-like"/>
</dbReference>
<evidence type="ECO:0000256" key="3">
    <source>
        <dbReference type="ARBA" id="ARBA00022989"/>
    </source>
</evidence>
<keyword evidence="2 5" id="KW-0812">Transmembrane</keyword>
<feature type="transmembrane region" description="Helical" evidence="5">
    <location>
        <begin position="191"/>
        <end position="212"/>
    </location>
</feature>
<comment type="subcellular location">
    <subcellularLocation>
        <location evidence="5">Cell membrane</location>
        <topology evidence="5">Multi-pass membrane protein</topology>
    </subcellularLocation>
    <subcellularLocation>
        <location evidence="1">Membrane</location>
        <topology evidence="1">Multi-pass membrane protein</topology>
    </subcellularLocation>
</comment>
<dbReference type="AlphaFoldDB" id="A0A4P7UJX6"/>
<keyword evidence="3 5" id="KW-1133">Transmembrane helix</keyword>
<organism evidence="6 7">
    <name type="scientific">Desulfovibrio desulfuricans</name>
    <dbReference type="NCBI Taxonomy" id="876"/>
    <lineage>
        <taxon>Bacteria</taxon>
        <taxon>Pseudomonadati</taxon>
        <taxon>Thermodesulfobacteriota</taxon>
        <taxon>Desulfovibrionia</taxon>
        <taxon>Desulfovibrionales</taxon>
        <taxon>Desulfovibrionaceae</taxon>
        <taxon>Desulfovibrio</taxon>
    </lineage>
</organism>
<accession>A0A4P7UJX6</accession>
<feature type="transmembrane region" description="Helical" evidence="5">
    <location>
        <begin position="218"/>
        <end position="237"/>
    </location>
</feature>
<evidence type="ECO:0000256" key="5">
    <source>
        <dbReference type="RuleBase" id="RU363041"/>
    </source>
</evidence>
<keyword evidence="4 5" id="KW-0472">Membrane</keyword>
<name>A0A4P7UJX6_DESDE</name>
<reference evidence="6 7" key="1">
    <citation type="submission" date="2019-02" db="EMBL/GenBank/DDBJ databases">
        <title>Complete Genome Sequence of Desulfovibrio desulfuricans IC1, a Sulfonate Utilizing Anaerobe.</title>
        <authorList>
            <person name="Day L.A."/>
            <person name="De Leon K.B."/>
            <person name="Wall J.D."/>
        </authorList>
    </citation>
    <scope>NUCLEOTIDE SEQUENCE [LARGE SCALE GENOMIC DNA]</scope>
    <source>
        <strain evidence="6 7">IC1</strain>
    </source>
</reference>
<feature type="transmembrane region" description="Helical" evidence="5">
    <location>
        <begin position="151"/>
        <end position="179"/>
    </location>
</feature>
<dbReference type="EMBL" id="CP036295">
    <property type="protein sequence ID" value="QCC86469.1"/>
    <property type="molecule type" value="Genomic_DNA"/>
</dbReference>
<dbReference type="Pfam" id="PF01925">
    <property type="entry name" value="TauE"/>
    <property type="match status" value="1"/>
</dbReference>
<feature type="transmembrane region" description="Helical" evidence="5">
    <location>
        <begin position="126"/>
        <end position="145"/>
    </location>
</feature>
<comment type="similarity">
    <text evidence="5">Belongs to the 4-toluene sulfonate uptake permease (TSUP) (TC 2.A.102) family.</text>
</comment>
<dbReference type="GO" id="GO:0005886">
    <property type="term" value="C:plasma membrane"/>
    <property type="evidence" value="ECO:0007669"/>
    <property type="project" value="UniProtKB-SubCell"/>
</dbReference>
<evidence type="ECO:0000256" key="2">
    <source>
        <dbReference type="ARBA" id="ARBA00022692"/>
    </source>
</evidence>
<evidence type="ECO:0000313" key="7">
    <source>
        <dbReference type="Proteomes" id="UP000297065"/>
    </source>
</evidence>
<feature type="transmembrane region" description="Helical" evidence="5">
    <location>
        <begin position="7"/>
        <end position="34"/>
    </location>
</feature>
<feature type="transmembrane region" description="Helical" evidence="5">
    <location>
        <begin position="40"/>
        <end position="59"/>
    </location>
</feature>
<dbReference type="PANTHER" id="PTHR43701">
    <property type="entry name" value="MEMBRANE TRANSPORTER PROTEIN MJ0441-RELATED"/>
    <property type="match status" value="1"/>
</dbReference>